<keyword evidence="11" id="KW-0520">NAD</keyword>
<evidence type="ECO:0000313" key="17">
    <source>
        <dbReference type="EMBL" id="ADH88229.1"/>
    </source>
</evidence>
<dbReference type="PANTHER" id="PTHR42737">
    <property type="entry name" value="GLUTATHIONE REDUCTASE"/>
    <property type="match status" value="1"/>
</dbReference>
<keyword evidence="18" id="KW-1185">Reference proteome</keyword>
<feature type="binding site" evidence="11">
    <location>
        <position position="52"/>
    </location>
    <ligand>
        <name>FAD</name>
        <dbReference type="ChEBI" id="CHEBI:57692"/>
    </ligand>
</feature>
<evidence type="ECO:0000256" key="2">
    <source>
        <dbReference type="ARBA" id="ARBA00011738"/>
    </source>
</evidence>
<dbReference type="GO" id="GO:0006749">
    <property type="term" value="P:glutathione metabolic process"/>
    <property type="evidence" value="ECO:0007669"/>
    <property type="project" value="InterPro"/>
</dbReference>
<keyword evidence="6 13" id="KW-0560">Oxidoreductase</keyword>
<comment type="cofactor">
    <cofactor evidence="11">
        <name>FAD</name>
        <dbReference type="ChEBI" id="CHEBI:57692"/>
    </cofactor>
    <text evidence="11">Binds 1 FAD per subunit.</text>
</comment>
<feature type="active site" description="Proton acceptor" evidence="10">
    <location>
        <position position="439"/>
    </location>
</feature>
<dbReference type="NCBIfam" id="TIGR01424">
    <property type="entry name" value="gluta_reduc_2"/>
    <property type="match status" value="1"/>
</dbReference>
<evidence type="ECO:0000313" key="18">
    <source>
        <dbReference type="Proteomes" id="UP000006633"/>
    </source>
</evidence>
<protein>
    <recommendedName>
        <fullName evidence="14">Glutathione reductase</fullName>
        <shortName evidence="14">GRase</shortName>
        <ecNumber evidence="14">1.8.1.7</ecNumber>
    </recommendedName>
</protein>
<reference evidence="17 18" key="1">
    <citation type="journal article" date="2012" name="Stand. Genomic Sci.">
        <title>Complete genome sequence of the facultatively chemolithoautotrophic and methylotrophic alpha Proteobacterium Starkeya novella type strain (ATCC 8093(T)).</title>
        <authorList>
            <person name="Kappler U."/>
            <person name="Davenport K."/>
            <person name="Beatson S."/>
            <person name="Lucas S."/>
            <person name="Lapidus A."/>
            <person name="Copeland A."/>
            <person name="Berry K.W."/>
            <person name="Glavina Del Rio T."/>
            <person name="Hammon N."/>
            <person name="Dalin E."/>
            <person name="Tice H."/>
            <person name="Pitluck S."/>
            <person name="Richardson P."/>
            <person name="Bruce D."/>
            <person name="Goodwin L.A."/>
            <person name="Han C."/>
            <person name="Tapia R."/>
            <person name="Detter J.C."/>
            <person name="Chang Y.J."/>
            <person name="Jeffries C.D."/>
            <person name="Land M."/>
            <person name="Hauser L."/>
            <person name="Kyrpides N.C."/>
            <person name="Goker M."/>
            <person name="Ivanova N."/>
            <person name="Klenk H.P."/>
            <person name="Woyke T."/>
        </authorList>
    </citation>
    <scope>NUCLEOTIDE SEQUENCE [LARGE SCALE GENOMIC DNA]</scope>
    <source>
        <strain evidence="18">ATCC 8093 / DSM 506 / JCM 20403 / CCM 1077 / IAM 12100 / NBRC 12443 / NCIMB 10456</strain>
    </source>
</reference>
<comment type="function">
    <text evidence="14">Catalyzes the reduction of glutathione disulfide (GSSG) to reduced glutathione (GSH).</text>
</comment>
<name>D7A679_ANCN5</name>
<dbReference type="InterPro" id="IPR006324">
    <property type="entry name" value="GSHR"/>
</dbReference>
<keyword evidence="11" id="KW-0547">Nucleotide-binding</keyword>
<evidence type="ECO:0000256" key="5">
    <source>
        <dbReference type="ARBA" id="ARBA00022857"/>
    </source>
</evidence>
<keyword evidence="8 13" id="KW-0676">Redox-active center</keyword>
<dbReference type="NCBIfam" id="NF004776">
    <property type="entry name" value="PRK06116.1"/>
    <property type="match status" value="1"/>
</dbReference>
<dbReference type="PRINTS" id="PR00368">
    <property type="entry name" value="FADPNR"/>
</dbReference>
<dbReference type="InterPro" id="IPR012999">
    <property type="entry name" value="Pyr_OxRdtase_I_AS"/>
</dbReference>
<dbReference type="AlphaFoldDB" id="D7A679"/>
<comment type="subunit">
    <text evidence="2">Homodimer.</text>
</comment>
<evidence type="ECO:0000256" key="13">
    <source>
        <dbReference type="RuleBase" id="RU003691"/>
    </source>
</evidence>
<evidence type="ECO:0000256" key="9">
    <source>
        <dbReference type="ARBA" id="ARBA00049142"/>
    </source>
</evidence>
<proteinExistence type="inferred from homology"/>
<keyword evidence="5 14" id="KW-0521">NADP</keyword>
<accession>D7A679</accession>
<dbReference type="GO" id="GO:0045454">
    <property type="term" value="P:cell redox homeostasis"/>
    <property type="evidence" value="ECO:0007669"/>
    <property type="project" value="InterPro"/>
</dbReference>
<gene>
    <name evidence="17" type="ordered locus">Snov_0905</name>
</gene>
<dbReference type="Pfam" id="PF07992">
    <property type="entry name" value="Pyr_redox_2"/>
    <property type="match status" value="1"/>
</dbReference>
<keyword evidence="4 11" id="KW-0274">FAD</keyword>
<dbReference type="InterPro" id="IPR016156">
    <property type="entry name" value="FAD/NAD-linked_Rdtase_dimer_sf"/>
</dbReference>
<dbReference type="SUPFAM" id="SSF51905">
    <property type="entry name" value="FAD/NAD(P)-binding domain"/>
    <property type="match status" value="1"/>
</dbReference>
<dbReference type="SUPFAM" id="SSF55424">
    <property type="entry name" value="FAD/NAD-linked reductases, dimerisation (C-terminal) domain"/>
    <property type="match status" value="1"/>
</dbReference>
<feature type="binding site" evidence="11">
    <location>
        <position position="265"/>
    </location>
    <ligand>
        <name>NAD(+)</name>
        <dbReference type="ChEBI" id="CHEBI:57540"/>
    </ligand>
</feature>
<sequence>MDQFDVDLFVIGGGSGGVRAARIAANHGAKVKIAEEYRLGGTCVIRGCVPKKLFVYAAQFAHDFADAAGFGWTVEGVSFDWKTLIANKDKEIARLEGAYRANLERSGVEIVKQRAVIEGPHLVRLADATGVTAKVILIATGGRPNIGLDMPGRELGITSNEAFHLERLPERIIIQGAGYIALEFASLFNGLGSKVTVVHRGDKVLRGFEGELQERIAAELASAGIAFEFGATIESIHEGEGEGEKRVRLNDGRDLFADEVMLAIGRVPNTVGLGLDAVGVHLNDAGAIAVDANSRTNVPSIYAVGDVTDRVNLTPVAIREGHSFADSVFGGQPWEVDYENIPTAVFTEPEIGTVGLSEEEARARGYKLDIYKTDFRPLKATLSGSTSRTFMKLVVDQMTDKVLGVHLIGESSAEIVQIAAIAMNIGATKADFDRTMALHPSSAEELVTLRTKHATSDKVIPEVSAEATPAI</sequence>
<dbReference type="InterPro" id="IPR001100">
    <property type="entry name" value="Pyr_nuc-diS_OxRdtase"/>
</dbReference>
<dbReference type="GO" id="GO:0005829">
    <property type="term" value="C:cytosol"/>
    <property type="evidence" value="ECO:0007669"/>
    <property type="project" value="TreeGrafter"/>
</dbReference>
<feature type="disulfide bond" description="Redox-active" evidence="12">
    <location>
        <begin position="43"/>
        <end position="48"/>
    </location>
</feature>
<comment type="similarity">
    <text evidence="1 13">Belongs to the class-I pyridine nucleotide-disulfide oxidoreductase family.</text>
</comment>
<evidence type="ECO:0000256" key="4">
    <source>
        <dbReference type="ARBA" id="ARBA00022827"/>
    </source>
</evidence>
<dbReference type="eggNOG" id="COG1249">
    <property type="taxonomic scope" value="Bacteria"/>
</dbReference>
<keyword evidence="7" id="KW-1015">Disulfide bond</keyword>
<feature type="domain" description="Pyridine nucleotide-disulphide oxidoreductase dimerisation" evidence="15">
    <location>
        <begin position="341"/>
        <end position="449"/>
    </location>
</feature>
<dbReference type="GO" id="GO:0004362">
    <property type="term" value="F:glutathione-disulfide reductase (NADPH) activity"/>
    <property type="evidence" value="ECO:0007669"/>
    <property type="project" value="UniProtKB-EC"/>
</dbReference>
<evidence type="ECO:0000256" key="1">
    <source>
        <dbReference type="ARBA" id="ARBA00007532"/>
    </source>
</evidence>
<organism evidence="17 18">
    <name type="scientific">Ancylobacter novellus (strain ATCC 8093 / DSM 506 / JCM 20403 / CCM 1077 / IAM 12100 / NBRC 12443 / NCIMB 10456)</name>
    <name type="common">Starkeya novella</name>
    <dbReference type="NCBI Taxonomy" id="639283"/>
    <lineage>
        <taxon>Bacteria</taxon>
        <taxon>Pseudomonadati</taxon>
        <taxon>Pseudomonadota</taxon>
        <taxon>Alphaproteobacteria</taxon>
        <taxon>Hyphomicrobiales</taxon>
        <taxon>Xanthobacteraceae</taxon>
        <taxon>Ancylobacter</taxon>
    </lineage>
</organism>
<dbReference type="InterPro" id="IPR023753">
    <property type="entry name" value="FAD/NAD-binding_dom"/>
</dbReference>
<dbReference type="InterPro" id="IPR036188">
    <property type="entry name" value="FAD/NAD-bd_sf"/>
</dbReference>
<dbReference type="InterPro" id="IPR046952">
    <property type="entry name" value="GSHR/TRXR-like"/>
</dbReference>
<dbReference type="HOGENOM" id="CLU_016755_2_1_5"/>
<dbReference type="PANTHER" id="PTHR42737:SF2">
    <property type="entry name" value="GLUTATHIONE REDUCTASE"/>
    <property type="match status" value="1"/>
</dbReference>
<evidence type="ECO:0000256" key="11">
    <source>
        <dbReference type="PIRSR" id="PIRSR000350-3"/>
    </source>
</evidence>
<evidence type="ECO:0000256" key="8">
    <source>
        <dbReference type="ARBA" id="ARBA00023284"/>
    </source>
</evidence>
<feature type="domain" description="FAD/NAD(P)-binding" evidence="16">
    <location>
        <begin position="7"/>
        <end position="321"/>
    </location>
</feature>
<dbReference type="RefSeq" id="WP_013165734.1">
    <property type="nucleotide sequence ID" value="NC_014217.1"/>
</dbReference>
<dbReference type="PROSITE" id="PS00076">
    <property type="entry name" value="PYRIDINE_REDOX_1"/>
    <property type="match status" value="1"/>
</dbReference>
<comment type="catalytic activity">
    <reaction evidence="9 14">
        <text>2 glutathione + NADP(+) = glutathione disulfide + NADPH + H(+)</text>
        <dbReference type="Rhea" id="RHEA:11740"/>
        <dbReference type="ChEBI" id="CHEBI:15378"/>
        <dbReference type="ChEBI" id="CHEBI:57783"/>
        <dbReference type="ChEBI" id="CHEBI:57925"/>
        <dbReference type="ChEBI" id="CHEBI:58297"/>
        <dbReference type="ChEBI" id="CHEBI:58349"/>
        <dbReference type="EC" id="1.8.1.7"/>
    </reaction>
</comment>
<dbReference type="Gene3D" id="3.30.390.30">
    <property type="match status" value="1"/>
</dbReference>
<evidence type="ECO:0000256" key="14">
    <source>
        <dbReference type="RuleBase" id="RU365040"/>
    </source>
</evidence>
<dbReference type="InterPro" id="IPR004099">
    <property type="entry name" value="Pyr_nucl-diS_OxRdtase_dimer"/>
</dbReference>
<keyword evidence="3 13" id="KW-0285">Flavoprotein</keyword>
<dbReference type="Proteomes" id="UP000006633">
    <property type="component" value="Chromosome"/>
</dbReference>
<dbReference type="OrthoDB" id="9776382at2"/>
<dbReference type="PRINTS" id="PR00411">
    <property type="entry name" value="PNDRDTASEI"/>
</dbReference>
<dbReference type="EMBL" id="CP002026">
    <property type="protein sequence ID" value="ADH88229.1"/>
    <property type="molecule type" value="Genomic_DNA"/>
</dbReference>
<dbReference type="GO" id="GO:0034599">
    <property type="term" value="P:cellular response to oxidative stress"/>
    <property type="evidence" value="ECO:0007669"/>
    <property type="project" value="TreeGrafter"/>
</dbReference>
<evidence type="ECO:0000259" key="15">
    <source>
        <dbReference type="Pfam" id="PF02852"/>
    </source>
</evidence>
<feature type="binding site" evidence="11">
    <location>
        <position position="306"/>
    </location>
    <ligand>
        <name>FAD</name>
        <dbReference type="ChEBI" id="CHEBI:57692"/>
    </ligand>
</feature>
<dbReference type="GO" id="GO:0050660">
    <property type="term" value="F:flavin adenine dinucleotide binding"/>
    <property type="evidence" value="ECO:0007669"/>
    <property type="project" value="InterPro"/>
</dbReference>
<feature type="binding site" evidence="11">
    <location>
        <begin position="176"/>
        <end position="183"/>
    </location>
    <ligand>
        <name>NAD(+)</name>
        <dbReference type="ChEBI" id="CHEBI:57540"/>
    </ligand>
</feature>
<dbReference type="STRING" id="639283.Snov_0905"/>
<evidence type="ECO:0000256" key="10">
    <source>
        <dbReference type="PIRSR" id="PIRSR000350-2"/>
    </source>
</evidence>
<evidence type="ECO:0000256" key="6">
    <source>
        <dbReference type="ARBA" id="ARBA00023002"/>
    </source>
</evidence>
<dbReference type="Pfam" id="PF02852">
    <property type="entry name" value="Pyr_redox_dim"/>
    <property type="match status" value="1"/>
</dbReference>
<dbReference type="PIRSF" id="PIRSF000350">
    <property type="entry name" value="Mercury_reductase_MerA"/>
    <property type="match status" value="1"/>
</dbReference>
<evidence type="ECO:0000256" key="7">
    <source>
        <dbReference type="ARBA" id="ARBA00023157"/>
    </source>
</evidence>
<evidence type="ECO:0000256" key="12">
    <source>
        <dbReference type="PIRSR" id="PIRSR000350-4"/>
    </source>
</evidence>
<evidence type="ECO:0000259" key="16">
    <source>
        <dbReference type="Pfam" id="PF07992"/>
    </source>
</evidence>
<evidence type="ECO:0000256" key="3">
    <source>
        <dbReference type="ARBA" id="ARBA00022630"/>
    </source>
</evidence>
<dbReference type="GO" id="GO:0050661">
    <property type="term" value="F:NADP binding"/>
    <property type="evidence" value="ECO:0007669"/>
    <property type="project" value="InterPro"/>
</dbReference>
<dbReference type="Gene3D" id="3.50.50.60">
    <property type="entry name" value="FAD/NAD(P)-binding domain"/>
    <property type="match status" value="2"/>
</dbReference>
<dbReference type="KEGG" id="sno:Snov_0905"/>
<dbReference type="EC" id="1.8.1.7" evidence="14"/>